<dbReference type="RefSeq" id="WP_104977580.1">
    <property type="nucleotide sequence ID" value="NZ_CP012673.1"/>
</dbReference>
<protein>
    <recommendedName>
        <fullName evidence="5">Magnesium chelatase</fullName>
    </recommendedName>
</protein>
<accession>A0A2L0EK14</accession>
<evidence type="ECO:0000313" key="3">
    <source>
        <dbReference type="EMBL" id="AUX39645.1"/>
    </source>
</evidence>
<dbReference type="CDD" id="cd00009">
    <property type="entry name" value="AAA"/>
    <property type="match status" value="1"/>
</dbReference>
<dbReference type="GO" id="GO:0005524">
    <property type="term" value="F:ATP binding"/>
    <property type="evidence" value="ECO:0007669"/>
    <property type="project" value="InterPro"/>
</dbReference>
<dbReference type="InterPro" id="IPR041628">
    <property type="entry name" value="ChlI/MoxR_AAA_lid"/>
</dbReference>
<dbReference type="PANTHER" id="PTHR35023:SF1">
    <property type="entry name" value="MG-PROTOPORPHYRIN IX CHELATASE"/>
    <property type="match status" value="1"/>
</dbReference>
<dbReference type="Pfam" id="PF07728">
    <property type="entry name" value="AAA_5"/>
    <property type="match status" value="1"/>
</dbReference>
<name>A0A2L0EK14_SORCE</name>
<evidence type="ECO:0000259" key="1">
    <source>
        <dbReference type="Pfam" id="PF07728"/>
    </source>
</evidence>
<dbReference type="PANTHER" id="PTHR35023">
    <property type="entry name" value="CHELATASE-RELATED"/>
    <property type="match status" value="1"/>
</dbReference>
<evidence type="ECO:0000313" key="4">
    <source>
        <dbReference type="Proteomes" id="UP000238348"/>
    </source>
</evidence>
<dbReference type="InterPro" id="IPR027417">
    <property type="entry name" value="P-loop_NTPase"/>
</dbReference>
<dbReference type="Gene3D" id="3.40.50.300">
    <property type="entry name" value="P-loop containing nucleotide triphosphate hydrolases"/>
    <property type="match status" value="1"/>
</dbReference>
<sequence length="317" mass="34459">MRAPTRSNGFHILPYTSIVGQADLKLSLELSYVAPRIGGLLISGQRGTAKSTAVRAFSRMIHDGALPTTLPINATEDRVVGGWVIEALMRGAARRQPGLLEEADGKMLYIDEVNLLEDHLVNIILDVASTGVLVVEREGWPEQKPISFSLVGTMNPEEGSLRPQLQDRFGLMVTVAAERNHEDRCAILKTVLAFDGASDSDVARAGAAADARRRETLERAREIAREIRPSEVVLERCVALADAFKAEGHRGEKVLALAAGARAAIRAAEQGDTHAEVTEADVNRVARFALQHRRPGAWDEGRDNAILAKTTAELRQP</sequence>
<evidence type="ECO:0008006" key="5">
    <source>
        <dbReference type="Google" id="ProtNLM"/>
    </source>
</evidence>
<dbReference type="Pfam" id="PF17863">
    <property type="entry name" value="AAA_lid_2"/>
    <property type="match status" value="1"/>
</dbReference>
<reference evidence="3 4" key="1">
    <citation type="submission" date="2015-09" db="EMBL/GenBank/DDBJ databases">
        <title>Sorangium comparison.</title>
        <authorList>
            <person name="Zaburannyi N."/>
            <person name="Bunk B."/>
            <person name="Overmann J."/>
            <person name="Mueller R."/>
        </authorList>
    </citation>
    <scope>NUCLEOTIDE SEQUENCE [LARGE SCALE GENOMIC DNA]</scope>
    <source>
        <strain evidence="3 4">So ce26</strain>
    </source>
</reference>
<dbReference type="InterPro" id="IPR052989">
    <property type="entry name" value="Mg-chelatase_DI-like"/>
</dbReference>
<dbReference type="GO" id="GO:0016887">
    <property type="term" value="F:ATP hydrolysis activity"/>
    <property type="evidence" value="ECO:0007669"/>
    <property type="project" value="InterPro"/>
</dbReference>
<dbReference type="SUPFAM" id="SSF52540">
    <property type="entry name" value="P-loop containing nucleoside triphosphate hydrolases"/>
    <property type="match status" value="1"/>
</dbReference>
<proteinExistence type="predicted"/>
<feature type="domain" description="ATPase dynein-related AAA" evidence="1">
    <location>
        <begin position="40"/>
        <end position="169"/>
    </location>
</feature>
<evidence type="ECO:0000259" key="2">
    <source>
        <dbReference type="Pfam" id="PF17863"/>
    </source>
</evidence>
<dbReference type="Proteomes" id="UP000238348">
    <property type="component" value="Chromosome"/>
</dbReference>
<dbReference type="OrthoDB" id="9775079at2"/>
<dbReference type="InterPro" id="IPR011704">
    <property type="entry name" value="ATPase_dyneun-rel_AAA"/>
</dbReference>
<gene>
    <name evidence="3" type="ORF">SOCE26_010400</name>
</gene>
<dbReference type="Gene3D" id="1.10.8.80">
    <property type="entry name" value="Magnesium chelatase subunit I, C-Terminal domain"/>
    <property type="match status" value="1"/>
</dbReference>
<dbReference type="AlphaFoldDB" id="A0A2L0EK14"/>
<organism evidence="3 4">
    <name type="scientific">Sorangium cellulosum</name>
    <name type="common">Polyangium cellulosum</name>
    <dbReference type="NCBI Taxonomy" id="56"/>
    <lineage>
        <taxon>Bacteria</taxon>
        <taxon>Pseudomonadati</taxon>
        <taxon>Myxococcota</taxon>
        <taxon>Polyangia</taxon>
        <taxon>Polyangiales</taxon>
        <taxon>Polyangiaceae</taxon>
        <taxon>Sorangium</taxon>
    </lineage>
</organism>
<feature type="domain" description="ChlI/MoxR AAA lid" evidence="2">
    <location>
        <begin position="237"/>
        <end position="304"/>
    </location>
</feature>
<dbReference type="EMBL" id="CP012673">
    <property type="protein sequence ID" value="AUX39645.1"/>
    <property type="molecule type" value="Genomic_DNA"/>
</dbReference>